<feature type="region of interest" description="Disordered" evidence="1">
    <location>
        <begin position="19"/>
        <end position="43"/>
    </location>
</feature>
<evidence type="ECO:0000313" key="2">
    <source>
        <dbReference type="EMBL" id="KAK4718399.1"/>
    </source>
</evidence>
<sequence length="117" mass="13084">MGKRARIPTQKVLMAKKAQVMKGNSQRGWKPESSSKAADSGIKSVESKGVEELRQLCPDPVSVQLKNKAKVTTEMLIENMQEQPNGTVPCNQEALKQQQAKFLEIWNEIAQTSWGWS</sequence>
<reference evidence="2 3" key="1">
    <citation type="submission" date="2023-10" db="EMBL/GenBank/DDBJ databases">
        <title>Genome-Wide Identification Analysis in wild type Solanum Pinnatisectum Reveals Some Genes Defensing Phytophthora Infestans.</title>
        <authorList>
            <person name="Sun C."/>
        </authorList>
    </citation>
    <scope>NUCLEOTIDE SEQUENCE [LARGE SCALE GENOMIC DNA]</scope>
    <source>
        <strain evidence="2">LQN</strain>
        <tissue evidence="2">Leaf</tissue>
    </source>
</reference>
<keyword evidence="3" id="KW-1185">Reference proteome</keyword>
<evidence type="ECO:0000256" key="1">
    <source>
        <dbReference type="SAM" id="MobiDB-lite"/>
    </source>
</evidence>
<proteinExistence type="predicted"/>
<evidence type="ECO:0000313" key="3">
    <source>
        <dbReference type="Proteomes" id="UP001311915"/>
    </source>
</evidence>
<accession>A0AAV9L0P2</accession>
<dbReference type="Proteomes" id="UP001311915">
    <property type="component" value="Unassembled WGS sequence"/>
</dbReference>
<comment type="caution">
    <text evidence="2">The sequence shown here is derived from an EMBL/GenBank/DDBJ whole genome shotgun (WGS) entry which is preliminary data.</text>
</comment>
<protein>
    <submittedName>
        <fullName evidence="2">Uncharacterized protein</fullName>
    </submittedName>
</protein>
<dbReference type="AlphaFoldDB" id="A0AAV9L0P2"/>
<gene>
    <name evidence="2" type="ORF">R3W88_016737</name>
</gene>
<feature type="compositionally biased region" description="Polar residues" evidence="1">
    <location>
        <begin position="22"/>
        <end position="37"/>
    </location>
</feature>
<name>A0AAV9L0P2_9SOLN</name>
<organism evidence="2 3">
    <name type="scientific">Solanum pinnatisectum</name>
    <name type="common">tansyleaf nightshade</name>
    <dbReference type="NCBI Taxonomy" id="50273"/>
    <lineage>
        <taxon>Eukaryota</taxon>
        <taxon>Viridiplantae</taxon>
        <taxon>Streptophyta</taxon>
        <taxon>Embryophyta</taxon>
        <taxon>Tracheophyta</taxon>
        <taxon>Spermatophyta</taxon>
        <taxon>Magnoliopsida</taxon>
        <taxon>eudicotyledons</taxon>
        <taxon>Gunneridae</taxon>
        <taxon>Pentapetalae</taxon>
        <taxon>asterids</taxon>
        <taxon>lamiids</taxon>
        <taxon>Solanales</taxon>
        <taxon>Solanaceae</taxon>
        <taxon>Solanoideae</taxon>
        <taxon>Solaneae</taxon>
        <taxon>Solanum</taxon>
    </lineage>
</organism>
<dbReference type="EMBL" id="JAWPEI010000008">
    <property type="protein sequence ID" value="KAK4718399.1"/>
    <property type="molecule type" value="Genomic_DNA"/>
</dbReference>